<evidence type="ECO:0000313" key="1">
    <source>
        <dbReference type="EMBL" id="MBV0934929.1"/>
    </source>
</evidence>
<organism evidence="1 2">
    <name type="scientific">Marinobacterium weihaiense</name>
    <dbReference type="NCBI Taxonomy" id="2851016"/>
    <lineage>
        <taxon>Bacteria</taxon>
        <taxon>Pseudomonadati</taxon>
        <taxon>Pseudomonadota</taxon>
        <taxon>Gammaproteobacteria</taxon>
        <taxon>Oceanospirillales</taxon>
        <taxon>Oceanospirillaceae</taxon>
        <taxon>Marinobacterium</taxon>
    </lineage>
</organism>
<dbReference type="Proteomes" id="UP000755551">
    <property type="component" value="Unassembled WGS sequence"/>
</dbReference>
<evidence type="ECO:0000313" key="2">
    <source>
        <dbReference type="Proteomes" id="UP000755551"/>
    </source>
</evidence>
<proteinExistence type="predicted"/>
<comment type="caution">
    <text evidence="1">The sequence shown here is derived from an EMBL/GenBank/DDBJ whole genome shotgun (WGS) entry which is preliminary data.</text>
</comment>
<dbReference type="RefSeq" id="WP_217336315.1">
    <property type="nucleotide sequence ID" value="NZ_JAHQZT010000053.1"/>
</dbReference>
<keyword evidence="2" id="KW-1185">Reference proteome</keyword>
<protein>
    <recommendedName>
        <fullName evidence="3">KTSC domain-containing protein</fullName>
    </recommendedName>
</protein>
<name>A0ABS6MF33_9GAMM</name>
<gene>
    <name evidence="1" type="ORF">KTN04_16480</name>
</gene>
<dbReference type="EMBL" id="JAHQZT010000053">
    <property type="protein sequence ID" value="MBV0934929.1"/>
    <property type="molecule type" value="Genomic_DNA"/>
</dbReference>
<accession>A0ABS6MF33</accession>
<evidence type="ECO:0008006" key="3">
    <source>
        <dbReference type="Google" id="ProtNLM"/>
    </source>
</evidence>
<sequence length="93" mass="10778">MARKSVKQFSVNVVNNTVVVEIHTENKKPYRYQIFPDDVHGDVQGIAAHLQAGLAEAQRTFQKIEVSEFFERRYVTIVTPIKRVENRYTADKL</sequence>
<reference evidence="1 2" key="1">
    <citation type="submission" date="2021-06" db="EMBL/GenBank/DDBJ databases">
        <title>Bacterium isolated from marine sediment.</title>
        <authorList>
            <person name="Zhu K.-L."/>
            <person name="Du Z.-J."/>
            <person name="Liang Q.-Y."/>
        </authorList>
    </citation>
    <scope>NUCLEOTIDE SEQUENCE [LARGE SCALE GENOMIC DNA]</scope>
    <source>
        <strain evidence="1 2">A346</strain>
    </source>
</reference>